<sequence>MLFLLSLSAAIAGAAPAAPATIDLNPQDRYALLAGLGARLNGRYIVSGITDADVECAASHVCVTPNMVEDGRARASVQQVGSYRQLLDSVLIDDRKPVAIVAFRTAQRIGDGRIRFVASVFERDTGRWSNKVMEVGSSPNLLPLALRSELRSYRDQ</sequence>
<dbReference type="EMBL" id="FNZZ01000002">
    <property type="protein sequence ID" value="SEK88938.1"/>
    <property type="molecule type" value="Genomic_DNA"/>
</dbReference>
<name>A0A1H7KQC5_9SPHN</name>
<dbReference type="RefSeq" id="WP_093004060.1">
    <property type="nucleotide sequence ID" value="NZ_FNZZ01000002.1"/>
</dbReference>
<keyword evidence="3" id="KW-1185">Reference proteome</keyword>
<dbReference type="STRING" id="1855283.SAMN05216382_1049"/>
<protein>
    <recommendedName>
        <fullName evidence="4">DUF4440 domain-containing protein</fullName>
    </recommendedName>
</protein>
<gene>
    <name evidence="2" type="ORF">SAMN05216382_1049</name>
</gene>
<proteinExistence type="predicted"/>
<evidence type="ECO:0000256" key="1">
    <source>
        <dbReference type="SAM" id="SignalP"/>
    </source>
</evidence>
<reference evidence="3" key="1">
    <citation type="submission" date="2016-10" db="EMBL/GenBank/DDBJ databases">
        <authorList>
            <person name="Varghese N."/>
            <person name="Submissions S."/>
        </authorList>
    </citation>
    <scope>NUCLEOTIDE SEQUENCE [LARGE SCALE GENOMIC DNA]</scope>
    <source>
        <strain evidence="3">JS21-1</strain>
    </source>
</reference>
<keyword evidence="1" id="KW-0732">Signal</keyword>
<dbReference type="Proteomes" id="UP000199214">
    <property type="component" value="Unassembled WGS sequence"/>
</dbReference>
<dbReference type="AlphaFoldDB" id="A0A1H7KQC5"/>
<feature type="chain" id="PRO_5011720365" description="DUF4440 domain-containing protein" evidence="1">
    <location>
        <begin position="18"/>
        <end position="156"/>
    </location>
</feature>
<evidence type="ECO:0000313" key="2">
    <source>
        <dbReference type="EMBL" id="SEK88938.1"/>
    </source>
</evidence>
<feature type="signal peptide" evidence="1">
    <location>
        <begin position="1"/>
        <end position="17"/>
    </location>
</feature>
<accession>A0A1H7KQC5</accession>
<evidence type="ECO:0000313" key="3">
    <source>
        <dbReference type="Proteomes" id="UP000199214"/>
    </source>
</evidence>
<organism evidence="2 3">
    <name type="scientific">Sphingomonas palmae</name>
    <dbReference type="NCBI Taxonomy" id="1855283"/>
    <lineage>
        <taxon>Bacteria</taxon>
        <taxon>Pseudomonadati</taxon>
        <taxon>Pseudomonadota</taxon>
        <taxon>Alphaproteobacteria</taxon>
        <taxon>Sphingomonadales</taxon>
        <taxon>Sphingomonadaceae</taxon>
        <taxon>Sphingomonas</taxon>
    </lineage>
</organism>
<evidence type="ECO:0008006" key="4">
    <source>
        <dbReference type="Google" id="ProtNLM"/>
    </source>
</evidence>